<reference evidence="3" key="1">
    <citation type="journal article" date="2019" name="Int. J. Syst. Evol. Microbiol.">
        <title>The Global Catalogue of Microorganisms (GCM) 10K type strain sequencing project: providing services to taxonomists for standard genome sequencing and annotation.</title>
        <authorList>
            <consortium name="The Broad Institute Genomics Platform"/>
            <consortium name="The Broad Institute Genome Sequencing Center for Infectious Disease"/>
            <person name="Wu L."/>
            <person name="Ma J."/>
        </authorList>
    </citation>
    <scope>NUCLEOTIDE SEQUENCE [LARGE SCALE GENOMIC DNA]</scope>
    <source>
        <strain evidence="3">JCM 9088</strain>
    </source>
</reference>
<feature type="region of interest" description="Disordered" evidence="1">
    <location>
        <begin position="127"/>
        <end position="208"/>
    </location>
</feature>
<evidence type="ECO:0000313" key="3">
    <source>
        <dbReference type="Proteomes" id="UP001500403"/>
    </source>
</evidence>
<organism evidence="2 3">
    <name type="scientific">Streptomyces enissocaesilis</name>
    <dbReference type="NCBI Taxonomy" id="332589"/>
    <lineage>
        <taxon>Bacteria</taxon>
        <taxon>Bacillati</taxon>
        <taxon>Actinomycetota</taxon>
        <taxon>Actinomycetes</taxon>
        <taxon>Kitasatosporales</taxon>
        <taxon>Streptomycetaceae</taxon>
        <taxon>Streptomyces</taxon>
        <taxon>Streptomyces rochei group</taxon>
    </lineage>
</organism>
<protein>
    <recommendedName>
        <fullName evidence="4">AB hydrolase-1 domain-containing protein</fullName>
    </recommendedName>
</protein>
<evidence type="ECO:0000256" key="1">
    <source>
        <dbReference type="SAM" id="MobiDB-lite"/>
    </source>
</evidence>
<comment type="caution">
    <text evidence="2">The sequence shown here is derived from an EMBL/GenBank/DDBJ whole genome shotgun (WGS) entry which is preliminary data.</text>
</comment>
<feature type="compositionally biased region" description="Basic and acidic residues" evidence="1">
    <location>
        <begin position="142"/>
        <end position="164"/>
    </location>
</feature>
<evidence type="ECO:0008006" key="4">
    <source>
        <dbReference type="Google" id="ProtNLM"/>
    </source>
</evidence>
<keyword evidence="3" id="KW-1185">Reference proteome</keyword>
<dbReference type="Proteomes" id="UP001500403">
    <property type="component" value="Unassembled WGS sequence"/>
</dbReference>
<dbReference type="Gene3D" id="3.40.50.1820">
    <property type="entry name" value="alpha/beta hydrolase"/>
    <property type="match status" value="1"/>
</dbReference>
<dbReference type="EMBL" id="BAAAUD010000013">
    <property type="protein sequence ID" value="GAA2930710.1"/>
    <property type="molecule type" value="Genomic_DNA"/>
</dbReference>
<name>A0ABP6JEL7_9ACTN</name>
<dbReference type="InterPro" id="IPR029058">
    <property type="entry name" value="AB_hydrolase_fold"/>
</dbReference>
<proteinExistence type="predicted"/>
<accession>A0ABP6JEL7</accession>
<gene>
    <name evidence="2" type="ORF">GCM10010446_14330</name>
</gene>
<sequence length="208" mass="21848">MLVGHSYGGAVISQAAANALQDEALVDIAVLVPDVGESPLRLTVKFPSSALGQVTAAQNYPLPDGGQREQLVVERPCLSRTQFVAGVAATSPRRVMTGLTWRSAARASDRTPRILAAAAGALVPRRDRSSSRCCCPPMSGRHRSDGRAGRHRPDSGVRAADCRGRPALRAAADTAPKRRRRSSPTGWTAPRPGGPPTSSVAQVEAARS</sequence>
<evidence type="ECO:0000313" key="2">
    <source>
        <dbReference type="EMBL" id="GAA2930710.1"/>
    </source>
</evidence>